<organism evidence="8 9">
    <name type="scientific">Emiliania huxleyi (strain CCMP1516)</name>
    <dbReference type="NCBI Taxonomy" id="280463"/>
    <lineage>
        <taxon>Eukaryota</taxon>
        <taxon>Haptista</taxon>
        <taxon>Haptophyta</taxon>
        <taxon>Prymnesiophyceae</taxon>
        <taxon>Isochrysidales</taxon>
        <taxon>Noelaerhabdaceae</taxon>
        <taxon>Emiliania</taxon>
    </lineage>
</organism>
<accession>A0A0D3I319</accession>
<keyword evidence="3" id="KW-0645">Protease</keyword>
<evidence type="ECO:0000256" key="2">
    <source>
        <dbReference type="ARBA" id="ARBA00007931"/>
    </source>
</evidence>
<dbReference type="GO" id="GO:0006508">
    <property type="term" value="P:proteolysis"/>
    <property type="evidence" value="ECO:0007669"/>
    <property type="project" value="UniProtKB-KW"/>
</dbReference>
<comment type="cofactor">
    <cofactor evidence="1">
        <name>Zn(2+)</name>
        <dbReference type="ChEBI" id="CHEBI:29105"/>
    </cofactor>
</comment>
<keyword evidence="9" id="KW-1185">Reference proteome</keyword>
<dbReference type="AlphaFoldDB" id="A0A0D3I319"/>
<dbReference type="GO" id="GO:0008237">
    <property type="term" value="F:metallopeptidase activity"/>
    <property type="evidence" value="ECO:0007669"/>
    <property type="project" value="UniProtKB-KW"/>
</dbReference>
<reference evidence="9" key="1">
    <citation type="journal article" date="2013" name="Nature">
        <title>Pan genome of the phytoplankton Emiliania underpins its global distribution.</title>
        <authorList>
            <person name="Read B.A."/>
            <person name="Kegel J."/>
            <person name="Klute M.J."/>
            <person name="Kuo A."/>
            <person name="Lefebvre S.C."/>
            <person name="Maumus F."/>
            <person name="Mayer C."/>
            <person name="Miller J."/>
            <person name="Monier A."/>
            <person name="Salamov A."/>
            <person name="Young J."/>
            <person name="Aguilar M."/>
            <person name="Claverie J.M."/>
            <person name="Frickenhaus S."/>
            <person name="Gonzalez K."/>
            <person name="Herman E.K."/>
            <person name="Lin Y.C."/>
            <person name="Napier J."/>
            <person name="Ogata H."/>
            <person name="Sarno A.F."/>
            <person name="Shmutz J."/>
            <person name="Schroeder D."/>
            <person name="de Vargas C."/>
            <person name="Verret F."/>
            <person name="von Dassow P."/>
            <person name="Valentin K."/>
            <person name="Van de Peer Y."/>
            <person name="Wheeler G."/>
            <person name="Dacks J.B."/>
            <person name="Delwiche C.F."/>
            <person name="Dyhrman S.T."/>
            <person name="Glockner G."/>
            <person name="John U."/>
            <person name="Richards T."/>
            <person name="Worden A.Z."/>
            <person name="Zhang X."/>
            <person name="Grigoriev I.V."/>
            <person name="Allen A.E."/>
            <person name="Bidle K."/>
            <person name="Borodovsky M."/>
            <person name="Bowler C."/>
            <person name="Brownlee C."/>
            <person name="Cock J.M."/>
            <person name="Elias M."/>
            <person name="Gladyshev V.N."/>
            <person name="Groth M."/>
            <person name="Guda C."/>
            <person name="Hadaegh A."/>
            <person name="Iglesias-Rodriguez M.D."/>
            <person name="Jenkins J."/>
            <person name="Jones B.M."/>
            <person name="Lawson T."/>
            <person name="Leese F."/>
            <person name="Lindquist E."/>
            <person name="Lobanov A."/>
            <person name="Lomsadze A."/>
            <person name="Malik S.B."/>
            <person name="Marsh M.E."/>
            <person name="Mackinder L."/>
            <person name="Mock T."/>
            <person name="Mueller-Roeber B."/>
            <person name="Pagarete A."/>
            <person name="Parker M."/>
            <person name="Probert I."/>
            <person name="Quesneville H."/>
            <person name="Raines C."/>
            <person name="Rensing S.A."/>
            <person name="Riano-Pachon D.M."/>
            <person name="Richier S."/>
            <person name="Rokitta S."/>
            <person name="Shiraiwa Y."/>
            <person name="Soanes D.M."/>
            <person name="van der Giezen M."/>
            <person name="Wahlund T.M."/>
            <person name="Williams B."/>
            <person name="Wilson W."/>
            <person name="Wolfe G."/>
            <person name="Wurch L.L."/>
        </authorList>
    </citation>
    <scope>NUCLEOTIDE SEQUENCE</scope>
</reference>
<dbReference type="KEGG" id="ehx:EMIHUDRAFT_220124"/>
<evidence type="ECO:0000256" key="7">
    <source>
        <dbReference type="SAM" id="Phobius"/>
    </source>
</evidence>
<keyword evidence="5" id="KW-0862">Zinc</keyword>
<proteinExistence type="inferred from homology"/>
<keyword evidence="4" id="KW-0378">Hydrolase</keyword>
<evidence type="ECO:0000256" key="3">
    <source>
        <dbReference type="ARBA" id="ARBA00022670"/>
    </source>
</evidence>
<evidence type="ECO:0000313" key="8">
    <source>
        <dbReference type="EnsemblProtists" id="EOD05654"/>
    </source>
</evidence>
<keyword evidence="7" id="KW-0472">Membrane</keyword>
<dbReference type="RefSeq" id="XP_005758083.1">
    <property type="nucleotide sequence ID" value="XM_005758026.1"/>
</dbReference>
<keyword evidence="7" id="KW-0812">Transmembrane</keyword>
<sequence>MPTNPRDRMIVAAAGPATHLPMTLCWLILSATTGYPIRFWSPAVPLEASSLYHWLCWVGLYINVLLFVFNLLVFPLDGSQLLLNFLLLRGATPARAARIIILVSVPMAVLLAGWALVNGNSLGCFLVLWLCMQTWRLHQAAAAGRLETHPLFVDVAPRGGPGMSGQAQAV</sequence>
<dbReference type="Proteomes" id="UP000013827">
    <property type="component" value="Unassembled WGS sequence"/>
</dbReference>
<dbReference type="GeneID" id="17251746"/>
<evidence type="ECO:0000256" key="1">
    <source>
        <dbReference type="ARBA" id="ARBA00001947"/>
    </source>
</evidence>
<dbReference type="PANTHER" id="PTHR39188">
    <property type="entry name" value="MEMBRANE-ASSOCIATED ZINC METALLOPROTEASE M50B"/>
    <property type="match status" value="1"/>
</dbReference>
<reference evidence="8" key="2">
    <citation type="submission" date="2024-10" db="UniProtKB">
        <authorList>
            <consortium name="EnsemblProtists"/>
        </authorList>
    </citation>
    <scope>IDENTIFICATION</scope>
</reference>
<dbReference type="HOGENOM" id="CLU_1573572_0_0_1"/>
<feature type="transmembrane region" description="Helical" evidence="7">
    <location>
        <begin position="96"/>
        <end position="117"/>
    </location>
</feature>
<comment type="similarity">
    <text evidence="2">Belongs to the peptidase M50B family.</text>
</comment>
<evidence type="ECO:0000256" key="4">
    <source>
        <dbReference type="ARBA" id="ARBA00022801"/>
    </source>
</evidence>
<evidence type="ECO:0000256" key="6">
    <source>
        <dbReference type="ARBA" id="ARBA00023049"/>
    </source>
</evidence>
<dbReference type="EnsemblProtists" id="EOD05654">
    <property type="protein sequence ID" value="EOD05654"/>
    <property type="gene ID" value="EMIHUDRAFT_220124"/>
</dbReference>
<dbReference type="PANTHER" id="PTHR39188:SF3">
    <property type="entry name" value="STAGE IV SPORULATION PROTEIN FB"/>
    <property type="match status" value="1"/>
</dbReference>
<feature type="transmembrane region" description="Helical" evidence="7">
    <location>
        <begin position="9"/>
        <end position="31"/>
    </location>
</feature>
<evidence type="ECO:0000256" key="5">
    <source>
        <dbReference type="ARBA" id="ARBA00022833"/>
    </source>
</evidence>
<dbReference type="PaxDb" id="2903-EOD05654"/>
<evidence type="ECO:0008006" key="10">
    <source>
        <dbReference type="Google" id="ProtNLM"/>
    </source>
</evidence>
<feature type="transmembrane region" description="Helical" evidence="7">
    <location>
        <begin position="51"/>
        <end position="76"/>
    </location>
</feature>
<keyword evidence="6" id="KW-0482">Metalloprotease</keyword>
<name>A0A0D3I319_EMIH1</name>
<keyword evidence="7" id="KW-1133">Transmembrane helix</keyword>
<evidence type="ECO:0000313" key="9">
    <source>
        <dbReference type="Proteomes" id="UP000013827"/>
    </source>
</evidence>
<protein>
    <recommendedName>
        <fullName evidence="10">Derlin</fullName>
    </recommendedName>
</protein>